<keyword evidence="5" id="KW-1133">Transmembrane helix</keyword>
<dbReference type="OrthoDB" id="4062651at2759"/>
<dbReference type="InterPro" id="IPR002347">
    <property type="entry name" value="SDR_fam"/>
</dbReference>
<dbReference type="InterPro" id="IPR011009">
    <property type="entry name" value="Kinase-like_dom_sf"/>
</dbReference>
<dbReference type="PANTHER" id="PTHR24322">
    <property type="entry name" value="PKSB"/>
    <property type="match status" value="1"/>
</dbReference>
<evidence type="ECO:0000256" key="4">
    <source>
        <dbReference type="SAM" id="MobiDB-lite"/>
    </source>
</evidence>
<comment type="caution">
    <text evidence="7">The sequence shown here is derived from an EMBL/GenBank/DDBJ whole genome shotgun (WGS) entry which is preliminary data.</text>
</comment>
<dbReference type="Gene3D" id="3.40.50.720">
    <property type="entry name" value="NAD(P)-binding Rossmann-like Domain"/>
    <property type="match status" value="1"/>
</dbReference>
<dbReference type="Pfam" id="PF00106">
    <property type="entry name" value="adh_short"/>
    <property type="match status" value="1"/>
</dbReference>
<dbReference type="SMART" id="SM00822">
    <property type="entry name" value="PKS_KR"/>
    <property type="match status" value="1"/>
</dbReference>
<evidence type="ECO:0000256" key="2">
    <source>
        <dbReference type="ARBA" id="ARBA00022857"/>
    </source>
</evidence>
<comment type="similarity">
    <text evidence="1">Belongs to the short-chain dehydrogenases/reductases (SDR) family.</text>
</comment>
<keyword evidence="8" id="KW-1185">Reference proteome</keyword>
<evidence type="ECO:0000256" key="5">
    <source>
        <dbReference type="SAM" id="Phobius"/>
    </source>
</evidence>
<keyword evidence="5" id="KW-0812">Transmembrane</keyword>
<feature type="transmembrane region" description="Helical" evidence="5">
    <location>
        <begin position="20"/>
        <end position="42"/>
    </location>
</feature>
<dbReference type="PROSITE" id="PS00061">
    <property type="entry name" value="ADH_SHORT"/>
    <property type="match status" value="1"/>
</dbReference>
<evidence type="ECO:0000313" key="8">
    <source>
        <dbReference type="Proteomes" id="UP000481858"/>
    </source>
</evidence>
<evidence type="ECO:0000256" key="1">
    <source>
        <dbReference type="ARBA" id="ARBA00006484"/>
    </source>
</evidence>
<sequence length="1020" mass="113134">MDRTRPSARDSWFAPLSVDLFLKVLNITLLHPFVAWIIPLCFRAEHQEWHTRPMVVSITWAIFVTLLWMGNVMSHKIAYGMHREVDLNEEVIVITGGTSGLGLLVAEVYGMRGATVAVLDTKPLESTESRGITYYQCDVTDKAQIARVAADIERDLGTPTILINNAAVVLGKKLLDMDMDEVDKSLKTNLLSHFYTIKTFLPGMINNETGGTIVTLSSVIGHLGAAQLSDYAAAKAGVTALHKSLAAELQEYPEIKTILVTPGQLSTPLFNGVHTPNSFIAPVVEPIDVAKEIIKAIDLGLSDHIGMPLYARWIDWYNVLPVGLQKISRSLSGVDRSMKTFVGRKSTVETHFDGRMGSTGGLTGQGIYPFSYLVPDLSQWHSSLPSNTPPESSQRHALPAMPTVSQAFFSLVILLLPAALGCYNIACWPASIQTTFSGVDRKKCYLFVNWTVTMWWDTSLIEATVTRQFVCSHLIPEEIERLDQPLGFGDGLTDGTYWEWIEKAKRIFLILSDLRVPDQIFGIIDDSWDDSDLPIALDQVGRLALTPGRDDRIAKKFYARQFHYLVNYIDKGKHVVYQDDDLIPVVVDKRPGLATNNTVDKVELPNRPGESFTRRRFVIGTSPGNISIENFLNEVNSAKNLQSDHFSSYYGSYIHQGCAYVLFTHTSDYNLKSLLITPPGSWKSLAKQDRRQMMMNWIHCLTDTLCYIHRKRRSHGNIKPSTILFCSNNYVFYANMSRLCGEAAVSPSDRSVFDRESYDFAAPEQWYRPSANAHRRNMMVQQSSASTSSESTTFSISRGGSDSSSSASSALHTPNPLLDPQAADIFSLGCVILELISLQMKRTTRAFATHRAAKHKLAGRGGAVLDSSFHKNLGQVESWMTGLAKDAAKKDDLVFRGIAPMLHVVARMLSVLPQERPTAQEVEQAMYKILTEKCQIAEPHCVHQYGEVSLGLGNLSISQQSENFNIATKKQSGPGSRPGSSIGGHYRSSSNLERESGYTAGSDWHAPRHSSSSSYIMGTN</sequence>
<dbReference type="InterPro" id="IPR036291">
    <property type="entry name" value="NAD(P)-bd_dom_sf"/>
</dbReference>
<dbReference type="InterPro" id="IPR057326">
    <property type="entry name" value="KR_dom"/>
</dbReference>
<reference evidence="7 8" key="1">
    <citation type="submission" date="2019-12" db="EMBL/GenBank/DDBJ databases">
        <title>Draft genome sequence of the ascomycete Xylaria multiplex DSM 110363.</title>
        <authorList>
            <person name="Buettner E."/>
            <person name="Kellner H."/>
        </authorList>
    </citation>
    <scope>NUCLEOTIDE SEQUENCE [LARGE SCALE GENOMIC DNA]</scope>
    <source>
        <strain evidence="7 8">DSM 110363</strain>
    </source>
</reference>
<dbReference type="PROSITE" id="PS50011">
    <property type="entry name" value="PROTEIN_KINASE_DOM"/>
    <property type="match status" value="1"/>
</dbReference>
<dbReference type="CDD" id="cd05339">
    <property type="entry name" value="17beta-HSDXI-like_SDR_c"/>
    <property type="match status" value="1"/>
</dbReference>
<keyword evidence="5" id="KW-0472">Membrane</keyword>
<dbReference type="SMART" id="SM00220">
    <property type="entry name" value="S_TKc"/>
    <property type="match status" value="1"/>
</dbReference>
<feature type="compositionally biased region" description="Polar residues" evidence="4">
    <location>
        <begin position="1009"/>
        <end position="1020"/>
    </location>
</feature>
<evidence type="ECO:0000313" key="7">
    <source>
        <dbReference type="EMBL" id="KAF2971498.1"/>
    </source>
</evidence>
<dbReference type="PRINTS" id="PR00080">
    <property type="entry name" value="SDRFAMILY"/>
</dbReference>
<feature type="domain" description="Protein kinase" evidence="6">
    <location>
        <begin position="585"/>
        <end position="930"/>
    </location>
</feature>
<accession>A0A7C8IVP6</accession>
<dbReference type="GO" id="GO:0004672">
    <property type="term" value="F:protein kinase activity"/>
    <property type="evidence" value="ECO:0007669"/>
    <property type="project" value="InterPro"/>
</dbReference>
<name>A0A7C8IVP6_9PEZI</name>
<gene>
    <name evidence="7" type="ORF">GQX73_g2120</name>
</gene>
<dbReference type="AlphaFoldDB" id="A0A7C8IVP6"/>
<dbReference type="GO" id="GO:0016616">
    <property type="term" value="F:oxidoreductase activity, acting on the CH-OH group of donors, NAD or NADP as acceptor"/>
    <property type="evidence" value="ECO:0007669"/>
    <property type="project" value="TreeGrafter"/>
</dbReference>
<keyword evidence="2" id="KW-0521">NADP</keyword>
<proteinExistence type="inferred from homology"/>
<dbReference type="PRINTS" id="PR00081">
    <property type="entry name" value="GDHRDH"/>
</dbReference>
<dbReference type="SUPFAM" id="SSF51735">
    <property type="entry name" value="NAD(P)-binding Rossmann-fold domains"/>
    <property type="match status" value="1"/>
</dbReference>
<dbReference type="InterPro" id="IPR020904">
    <property type="entry name" value="Sc_DH/Rdtase_CS"/>
</dbReference>
<evidence type="ECO:0000256" key="3">
    <source>
        <dbReference type="ARBA" id="ARBA00023002"/>
    </source>
</evidence>
<feature type="compositionally biased region" description="Low complexity" evidence="4">
    <location>
        <begin position="783"/>
        <end position="810"/>
    </location>
</feature>
<feature type="region of interest" description="Disordered" evidence="4">
    <location>
        <begin position="968"/>
        <end position="1020"/>
    </location>
</feature>
<protein>
    <recommendedName>
        <fullName evidence="6">Protein kinase domain-containing protein</fullName>
    </recommendedName>
</protein>
<evidence type="ECO:0000259" key="6">
    <source>
        <dbReference type="PROSITE" id="PS50011"/>
    </source>
</evidence>
<keyword evidence="3" id="KW-0560">Oxidoreductase</keyword>
<dbReference type="GO" id="GO:0005524">
    <property type="term" value="F:ATP binding"/>
    <property type="evidence" value="ECO:0007669"/>
    <property type="project" value="InterPro"/>
</dbReference>
<dbReference type="SUPFAM" id="SSF56112">
    <property type="entry name" value="Protein kinase-like (PK-like)"/>
    <property type="match status" value="1"/>
</dbReference>
<dbReference type="EMBL" id="WUBL01000013">
    <property type="protein sequence ID" value="KAF2971498.1"/>
    <property type="molecule type" value="Genomic_DNA"/>
</dbReference>
<feature type="compositionally biased region" description="Low complexity" evidence="4">
    <location>
        <begin position="972"/>
        <end position="984"/>
    </location>
</feature>
<dbReference type="InParanoid" id="A0A7C8IVP6"/>
<feature type="transmembrane region" description="Helical" evidence="5">
    <location>
        <begin position="54"/>
        <end position="71"/>
    </location>
</feature>
<feature type="region of interest" description="Disordered" evidence="4">
    <location>
        <begin position="777"/>
        <end position="812"/>
    </location>
</feature>
<dbReference type="Gene3D" id="1.10.510.10">
    <property type="entry name" value="Transferase(Phosphotransferase) domain 1"/>
    <property type="match status" value="1"/>
</dbReference>
<dbReference type="InterPro" id="IPR000719">
    <property type="entry name" value="Prot_kinase_dom"/>
</dbReference>
<organism evidence="7 8">
    <name type="scientific">Xylaria multiplex</name>
    <dbReference type="NCBI Taxonomy" id="323545"/>
    <lineage>
        <taxon>Eukaryota</taxon>
        <taxon>Fungi</taxon>
        <taxon>Dikarya</taxon>
        <taxon>Ascomycota</taxon>
        <taxon>Pezizomycotina</taxon>
        <taxon>Sordariomycetes</taxon>
        <taxon>Xylariomycetidae</taxon>
        <taxon>Xylariales</taxon>
        <taxon>Xylariaceae</taxon>
        <taxon>Xylaria</taxon>
    </lineage>
</organism>
<dbReference type="Proteomes" id="UP000481858">
    <property type="component" value="Unassembled WGS sequence"/>
</dbReference>
<dbReference type="PANTHER" id="PTHR24322:SF736">
    <property type="entry name" value="RETINOL DEHYDROGENASE 10"/>
    <property type="match status" value="1"/>
</dbReference>